<reference evidence="1" key="2">
    <citation type="journal article" date="2015" name="Fish Shellfish Immunol.">
        <title>Early steps in the European eel (Anguilla anguilla)-Vibrio vulnificus interaction in the gills: Role of the RtxA13 toxin.</title>
        <authorList>
            <person name="Callol A."/>
            <person name="Pajuelo D."/>
            <person name="Ebbesson L."/>
            <person name="Teles M."/>
            <person name="MacKenzie S."/>
            <person name="Amaro C."/>
        </authorList>
    </citation>
    <scope>NUCLEOTIDE SEQUENCE</scope>
</reference>
<proteinExistence type="predicted"/>
<organism evidence="1">
    <name type="scientific">Anguilla anguilla</name>
    <name type="common">European freshwater eel</name>
    <name type="synonym">Muraena anguilla</name>
    <dbReference type="NCBI Taxonomy" id="7936"/>
    <lineage>
        <taxon>Eukaryota</taxon>
        <taxon>Metazoa</taxon>
        <taxon>Chordata</taxon>
        <taxon>Craniata</taxon>
        <taxon>Vertebrata</taxon>
        <taxon>Euteleostomi</taxon>
        <taxon>Actinopterygii</taxon>
        <taxon>Neopterygii</taxon>
        <taxon>Teleostei</taxon>
        <taxon>Anguilliformes</taxon>
        <taxon>Anguillidae</taxon>
        <taxon>Anguilla</taxon>
    </lineage>
</organism>
<dbReference type="AlphaFoldDB" id="A0A0E9V099"/>
<evidence type="ECO:0000313" key="1">
    <source>
        <dbReference type="EMBL" id="JAH71559.1"/>
    </source>
</evidence>
<protein>
    <submittedName>
        <fullName evidence="1">Uncharacterized protein</fullName>
    </submittedName>
</protein>
<accession>A0A0E9V099</accession>
<name>A0A0E9V099_ANGAN</name>
<sequence length="54" mass="6233">MNMLISEDLNKLIMQMLWLNDASCFHGYWLQEPQLSSFNGVVTVPINLMNVVSF</sequence>
<reference evidence="1" key="1">
    <citation type="submission" date="2014-11" db="EMBL/GenBank/DDBJ databases">
        <authorList>
            <person name="Amaro Gonzalez C."/>
        </authorList>
    </citation>
    <scope>NUCLEOTIDE SEQUENCE</scope>
</reference>
<dbReference type="EMBL" id="GBXM01037018">
    <property type="protein sequence ID" value="JAH71559.1"/>
    <property type="molecule type" value="Transcribed_RNA"/>
</dbReference>